<organism evidence="3 4">
    <name type="scientific">Microbotryum intermedium</name>
    <dbReference type="NCBI Taxonomy" id="269621"/>
    <lineage>
        <taxon>Eukaryota</taxon>
        <taxon>Fungi</taxon>
        <taxon>Dikarya</taxon>
        <taxon>Basidiomycota</taxon>
        <taxon>Pucciniomycotina</taxon>
        <taxon>Microbotryomycetes</taxon>
        <taxon>Microbotryales</taxon>
        <taxon>Microbotryaceae</taxon>
        <taxon>Microbotryum</taxon>
    </lineage>
</organism>
<dbReference type="InterPro" id="IPR029063">
    <property type="entry name" value="SAM-dependent_MTases_sf"/>
</dbReference>
<dbReference type="GO" id="GO:0070475">
    <property type="term" value="P:rRNA base methylation"/>
    <property type="evidence" value="ECO:0007669"/>
    <property type="project" value="TreeGrafter"/>
</dbReference>
<sequence>MAHVNNPYADGPPDYFQLARDVPRFAPFLRPTPHGLSTIDYKNEDAALSSALLERDFGLRIELPRDRLCPMIPVEYAAFILELVHLIPHRSPHVRGLDIGTGASAIYALLVVKMQPDAFVYASEVDKDSQYYAKRNVDANDLAAQVRIVCSSLNEHPLFPEETWADIELDFTMCNPPFYESRSEIEALAAGKNQQPRAVCTGASNELITEGGEVKFVGRMIEESTQIGNRIRNESIPNFALLSFRKLDCQITNYIVHALSSGQTTRHILVWSFSVWRLPQAHAHITPFTAKLSPRSNVATYRPPSTMDAPTLQHLVITILGALDDVTTKHFASGVVQMTAVRNSWSRAARRKAQNPSHIDIVGQDLASIGDKHIEAAFRIQQDNGAGAGCLLQGEWMRGSEEVRADWLKLWAHVTRKISDHKP</sequence>
<protein>
    <submittedName>
        <fullName evidence="3">BQ2448_7119 protein</fullName>
    </submittedName>
</protein>
<evidence type="ECO:0000313" key="4">
    <source>
        <dbReference type="Proteomes" id="UP000198372"/>
    </source>
</evidence>
<dbReference type="InterPro" id="IPR010286">
    <property type="entry name" value="METTL16/RlmF"/>
</dbReference>
<keyword evidence="2" id="KW-0808">Transferase</keyword>
<reference evidence="4" key="1">
    <citation type="submission" date="2016-09" db="EMBL/GenBank/DDBJ databases">
        <authorList>
            <person name="Jeantristanb JTB J.-T."/>
            <person name="Ricardo R."/>
        </authorList>
    </citation>
    <scope>NUCLEOTIDE SEQUENCE [LARGE SCALE GENOMIC DNA]</scope>
</reference>
<dbReference type="Pfam" id="PF05971">
    <property type="entry name" value="Methyltransf_10"/>
    <property type="match status" value="1"/>
</dbReference>
<proteinExistence type="predicted"/>
<keyword evidence="1" id="KW-0489">Methyltransferase</keyword>
<dbReference type="STRING" id="269621.A0A238FMT1"/>
<evidence type="ECO:0000313" key="3">
    <source>
        <dbReference type="EMBL" id="SCV73194.1"/>
    </source>
</evidence>
<evidence type="ECO:0000256" key="2">
    <source>
        <dbReference type="ARBA" id="ARBA00022679"/>
    </source>
</evidence>
<dbReference type="AlphaFoldDB" id="A0A238FMT1"/>
<dbReference type="EMBL" id="FMSP01000017">
    <property type="protein sequence ID" value="SCV73194.1"/>
    <property type="molecule type" value="Genomic_DNA"/>
</dbReference>
<name>A0A238FMT1_9BASI</name>
<dbReference type="GO" id="GO:0008168">
    <property type="term" value="F:methyltransferase activity"/>
    <property type="evidence" value="ECO:0007669"/>
    <property type="project" value="UniProtKB-KW"/>
</dbReference>
<dbReference type="GO" id="GO:0005634">
    <property type="term" value="C:nucleus"/>
    <property type="evidence" value="ECO:0007669"/>
    <property type="project" value="TreeGrafter"/>
</dbReference>
<dbReference type="PANTHER" id="PTHR13393:SF0">
    <property type="entry name" value="RNA N6-ADENOSINE-METHYLTRANSFERASE METTL16"/>
    <property type="match status" value="1"/>
</dbReference>
<keyword evidence="4" id="KW-1185">Reference proteome</keyword>
<dbReference type="Gene3D" id="3.40.50.150">
    <property type="entry name" value="Vaccinia Virus protein VP39"/>
    <property type="match status" value="1"/>
</dbReference>
<dbReference type="OrthoDB" id="514248at2759"/>
<accession>A0A238FMT1</accession>
<evidence type="ECO:0000256" key="1">
    <source>
        <dbReference type="ARBA" id="ARBA00022603"/>
    </source>
</evidence>
<dbReference type="Proteomes" id="UP000198372">
    <property type="component" value="Unassembled WGS sequence"/>
</dbReference>
<dbReference type="PANTHER" id="PTHR13393">
    <property type="entry name" value="SAM-DEPENDENT METHYLTRANSFERASE"/>
    <property type="match status" value="1"/>
</dbReference>
<dbReference type="CDD" id="cd02440">
    <property type="entry name" value="AdoMet_MTases"/>
    <property type="match status" value="1"/>
</dbReference>
<gene>
    <name evidence="3" type="ORF">BQ2448_7119</name>
</gene>
<dbReference type="SUPFAM" id="SSF53335">
    <property type="entry name" value="S-adenosyl-L-methionine-dependent methyltransferases"/>
    <property type="match status" value="1"/>
</dbReference>